<keyword evidence="3" id="KW-1133">Transmembrane helix</keyword>
<dbReference type="RefSeq" id="WP_207279617.1">
    <property type="nucleotide sequence ID" value="NZ_JAFLEQ010000017.1"/>
</dbReference>
<evidence type="ECO:0000313" key="4">
    <source>
        <dbReference type="EMBL" id="MBN9645144.1"/>
    </source>
</evidence>
<reference evidence="4" key="1">
    <citation type="submission" date="2021-03" db="EMBL/GenBank/DDBJ databases">
        <authorList>
            <person name="Sun Q."/>
        </authorList>
    </citation>
    <scope>NUCLEOTIDE SEQUENCE</scope>
    <source>
        <strain evidence="4">CCM 8862</strain>
    </source>
</reference>
<proteinExistence type="predicted"/>
<feature type="region of interest" description="Disordered" evidence="2">
    <location>
        <begin position="417"/>
        <end position="444"/>
    </location>
</feature>
<dbReference type="AlphaFoldDB" id="A0A939E1B1"/>
<organism evidence="4 5">
    <name type="scientific">Corynebacterium mendelii</name>
    <dbReference type="NCBI Taxonomy" id="2765362"/>
    <lineage>
        <taxon>Bacteria</taxon>
        <taxon>Bacillati</taxon>
        <taxon>Actinomycetota</taxon>
        <taxon>Actinomycetes</taxon>
        <taxon>Mycobacteriales</taxon>
        <taxon>Corynebacteriaceae</taxon>
        <taxon>Corynebacterium</taxon>
    </lineage>
</organism>
<feature type="transmembrane region" description="Helical" evidence="3">
    <location>
        <begin position="251"/>
        <end position="271"/>
    </location>
</feature>
<keyword evidence="3" id="KW-0812">Transmembrane</keyword>
<name>A0A939E1B1_9CORY</name>
<evidence type="ECO:0000256" key="3">
    <source>
        <dbReference type="SAM" id="Phobius"/>
    </source>
</evidence>
<keyword evidence="3" id="KW-0472">Membrane</keyword>
<protein>
    <recommendedName>
        <fullName evidence="6">Phenol hydroxylase</fullName>
    </recommendedName>
</protein>
<accession>A0A939E1B1</accession>
<evidence type="ECO:0000256" key="1">
    <source>
        <dbReference type="SAM" id="Coils"/>
    </source>
</evidence>
<dbReference type="Proteomes" id="UP000664332">
    <property type="component" value="Unassembled WGS sequence"/>
</dbReference>
<evidence type="ECO:0000313" key="5">
    <source>
        <dbReference type="Proteomes" id="UP000664332"/>
    </source>
</evidence>
<keyword evidence="1" id="KW-0175">Coiled coil</keyword>
<feature type="transmembrane region" description="Helical" evidence="3">
    <location>
        <begin position="74"/>
        <end position="95"/>
    </location>
</feature>
<feature type="transmembrane region" description="Helical" evidence="3">
    <location>
        <begin position="283"/>
        <end position="306"/>
    </location>
</feature>
<feature type="coiled-coil region" evidence="1">
    <location>
        <begin position="368"/>
        <end position="395"/>
    </location>
</feature>
<dbReference type="EMBL" id="JAFLEQ010000017">
    <property type="protein sequence ID" value="MBN9645144.1"/>
    <property type="molecule type" value="Genomic_DNA"/>
</dbReference>
<feature type="region of interest" description="Disordered" evidence="2">
    <location>
        <begin position="1"/>
        <end position="35"/>
    </location>
</feature>
<evidence type="ECO:0000256" key="2">
    <source>
        <dbReference type="SAM" id="MobiDB-lite"/>
    </source>
</evidence>
<comment type="caution">
    <text evidence="4">The sequence shown here is derived from an EMBL/GenBank/DDBJ whole genome shotgun (WGS) entry which is preliminary data.</text>
</comment>
<gene>
    <name evidence="4" type="ORF">JZY06_11065</name>
</gene>
<evidence type="ECO:0008006" key="6">
    <source>
        <dbReference type="Google" id="ProtNLM"/>
    </source>
</evidence>
<sequence>MTGTGASTRGGDNPGPPPGAAAAGKNVGDDRWLDGHRQPRQVAGRHPAWAVAKETFAQPLAYTRRMVTFAATSPGVMTLITLVLIVAIGAAGFSLSQSSATRQDKLTQLITNTEPVAFAAHNLYTSLSMADTTATTGFAQAGIEDAATRERYMQAIQRATLSATEAAAGISGGDEQAIGIIVTVQQELPVYAGLVETARANNRAGNPVGSAYLAEASHVMRDTILPAAAQLFDHTSAQVTRQQDILTRPQWVPISGLVAALLMLVAAQIWLWWRTRRRLNKGFVAATVVMLVALMWTCGASFAMWYSGTRSFEEAATPLASLTEARIVAQQTRTAETLALVRRQKTNNAEREFTDATTLINNALDQYSRQAAADNHQLREEIQRAKNDVARWRTAHDLFTAAEKNGEFDRASAIALGTGEPPAADRTHTETPSPAQTPPQPVPSAVDAFDSLDANLAGLITHARTVMRAHLNTGLAATRLLSAVVMVLSLLAMIAVALGMRRRLQEYL</sequence>
<keyword evidence="5" id="KW-1185">Reference proteome</keyword>
<feature type="transmembrane region" description="Helical" evidence="3">
    <location>
        <begin position="480"/>
        <end position="500"/>
    </location>
</feature>